<evidence type="ECO:0000313" key="4">
    <source>
        <dbReference type="EMBL" id="KDO15347.1"/>
    </source>
</evidence>
<feature type="repeat" description="WD" evidence="3">
    <location>
        <begin position="158"/>
        <end position="199"/>
    </location>
</feature>
<proteinExistence type="predicted"/>
<reference evidence="4 5" key="1">
    <citation type="submission" date="2014-04" db="EMBL/GenBank/DDBJ databases">
        <title>Vibrio metecus sp. nov., a close relative of Vibrio cholerae isolated from coastal brackish ponds and clinical specimens.</title>
        <authorList>
            <person name="Kirchberger P.C."/>
            <person name="Turnsek M."/>
            <person name="Hunt D.E."/>
            <person name="Haley B.J."/>
            <person name="Colwell R."/>
            <person name="Polz M.F."/>
            <person name="Tarr C.L."/>
            <person name="Boucher Y."/>
        </authorList>
    </citation>
    <scope>NUCLEOTIDE SEQUENCE [LARGE SCALE GENOMIC DNA]</scope>
    <source>
        <strain evidence="5">PPCK-2014</strain>
    </source>
</reference>
<dbReference type="Proteomes" id="UP000027331">
    <property type="component" value="Unassembled WGS sequence"/>
</dbReference>
<dbReference type="Pfam" id="PF00400">
    <property type="entry name" value="WD40"/>
    <property type="match status" value="1"/>
</dbReference>
<dbReference type="InterPro" id="IPR015943">
    <property type="entry name" value="WD40/YVTN_repeat-like_dom_sf"/>
</dbReference>
<dbReference type="PROSITE" id="PS50294">
    <property type="entry name" value="WD_REPEATS_REGION"/>
    <property type="match status" value="1"/>
</dbReference>
<accession>A0ABR4S057</accession>
<evidence type="ECO:0000256" key="2">
    <source>
        <dbReference type="ARBA" id="ARBA00022737"/>
    </source>
</evidence>
<keyword evidence="1 3" id="KW-0853">WD repeat</keyword>
<dbReference type="PANTHER" id="PTHR19850">
    <property type="entry name" value="GUANINE NUCLEOTIDE-BINDING PROTEIN BETA G PROTEIN BETA"/>
    <property type="match status" value="1"/>
</dbReference>
<dbReference type="PROSITE" id="PS50082">
    <property type="entry name" value="WD_REPEATS_2"/>
    <property type="match status" value="1"/>
</dbReference>
<dbReference type="PROSITE" id="PS51257">
    <property type="entry name" value="PROKAR_LIPOPROTEIN"/>
    <property type="match status" value="1"/>
</dbReference>
<evidence type="ECO:0000256" key="3">
    <source>
        <dbReference type="PROSITE-ProRule" id="PRU00221"/>
    </source>
</evidence>
<keyword evidence="4" id="KW-0449">Lipoprotein</keyword>
<name>A0ABR4S057_VIBMT</name>
<evidence type="ECO:0000313" key="5">
    <source>
        <dbReference type="Proteomes" id="UP000027331"/>
    </source>
</evidence>
<sequence>MMRRIYHSLCYLLIVFMLSGCFFANQAEQRWDLAPEGSTAFGLSRDGRFALIYSKQQQLVLWDLQQDKKLSDLGAQDPQANPVSKIRLADSGRYAITASQNNFAVWDLAWTQAKGLWSITDGLIRDVDLSSDGEQVLLGLTNGKAIYVDLVSGRRMEFLAHREKVNSVALSANGRYALTGGNDYHAYLWDTKTGQILRQFDHEQRVNRVALQREGKLAFTSDDGNQALIWDLTSQNKPIQLRSFRRQLVFSTARFSDNGKKLITGTPSGLVEVWSSQDGKKIASFESATKKIADPPKQSCMMPPLMPNSVPYQAAQLASLKLGVWRTDKCNNYR</sequence>
<dbReference type="InterPro" id="IPR011044">
    <property type="entry name" value="Quino_amine_DH_bsu"/>
</dbReference>
<organism evidence="4 5">
    <name type="scientific">Vibrio metoecus</name>
    <dbReference type="NCBI Taxonomy" id="1481663"/>
    <lineage>
        <taxon>Bacteria</taxon>
        <taxon>Pseudomonadati</taxon>
        <taxon>Pseudomonadota</taxon>
        <taxon>Gammaproteobacteria</taxon>
        <taxon>Vibrionales</taxon>
        <taxon>Vibrionaceae</taxon>
        <taxon>Vibrio</taxon>
    </lineage>
</organism>
<keyword evidence="2" id="KW-0677">Repeat</keyword>
<evidence type="ECO:0000256" key="1">
    <source>
        <dbReference type="ARBA" id="ARBA00022574"/>
    </source>
</evidence>
<comment type="caution">
    <text evidence="4">The sequence shown here is derived from an EMBL/GenBank/DDBJ whole genome shotgun (WGS) entry which is preliminary data.</text>
</comment>
<keyword evidence="5" id="KW-1185">Reference proteome</keyword>
<gene>
    <name evidence="4" type="ORF">DP83_09765</name>
</gene>
<dbReference type="InterPro" id="IPR016346">
    <property type="entry name" value="G-protein_beta_1-5"/>
</dbReference>
<dbReference type="SMART" id="SM00320">
    <property type="entry name" value="WD40"/>
    <property type="match status" value="4"/>
</dbReference>
<dbReference type="EMBL" id="JJMN01000014">
    <property type="protein sequence ID" value="KDO15347.1"/>
    <property type="molecule type" value="Genomic_DNA"/>
</dbReference>
<dbReference type="InterPro" id="IPR019775">
    <property type="entry name" value="WD40_repeat_CS"/>
</dbReference>
<dbReference type="Gene3D" id="2.130.10.10">
    <property type="entry name" value="YVTN repeat-like/Quinoprotein amine dehydrogenase"/>
    <property type="match status" value="1"/>
</dbReference>
<dbReference type="SUPFAM" id="SSF50969">
    <property type="entry name" value="YVTN repeat-like/Quinoprotein amine dehydrogenase"/>
    <property type="match status" value="1"/>
</dbReference>
<protein>
    <submittedName>
        <fullName evidence="4">Lipoprotein</fullName>
    </submittedName>
</protein>
<dbReference type="InterPro" id="IPR001680">
    <property type="entry name" value="WD40_rpt"/>
</dbReference>
<dbReference type="PROSITE" id="PS00678">
    <property type="entry name" value="WD_REPEATS_1"/>
    <property type="match status" value="1"/>
</dbReference>